<accession>A0A931E9V6</accession>
<dbReference type="AlphaFoldDB" id="A0A931E9V6"/>
<evidence type="ECO:0000313" key="2">
    <source>
        <dbReference type="Proteomes" id="UP000628448"/>
    </source>
</evidence>
<sequence>MRIQFIKNVHFTKLVKISGRNVKEFNFRKMRSGEEDLFSVDVSDDRGNRIMFQMRKEGSTWNIAEQVLPAWITEQEQKLNEIIEEELRSPTS</sequence>
<organism evidence="1 2">
    <name type="scientific">Panacibacter microcysteis</name>
    <dbReference type="NCBI Taxonomy" id="2793269"/>
    <lineage>
        <taxon>Bacteria</taxon>
        <taxon>Pseudomonadati</taxon>
        <taxon>Bacteroidota</taxon>
        <taxon>Chitinophagia</taxon>
        <taxon>Chitinophagales</taxon>
        <taxon>Chitinophagaceae</taxon>
        <taxon>Panacibacter</taxon>
    </lineage>
</organism>
<protein>
    <submittedName>
        <fullName evidence="1">Uncharacterized protein</fullName>
    </submittedName>
</protein>
<dbReference type="RefSeq" id="WP_196991906.1">
    <property type="nucleotide sequence ID" value="NZ_JADWYR010000002.1"/>
</dbReference>
<dbReference type="EMBL" id="JADWYR010000002">
    <property type="protein sequence ID" value="MBG9377839.1"/>
    <property type="molecule type" value="Genomic_DNA"/>
</dbReference>
<name>A0A931E9V6_9BACT</name>
<reference evidence="1" key="1">
    <citation type="submission" date="2020-11" db="EMBL/GenBank/DDBJ databases">
        <title>Bacterial whole genome sequence for Panacibacter sp. DH6.</title>
        <authorList>
            <person name="Le V."/>
            <person name="Ko S."/>
            <person name="Ahn C.-Y."/>
            <person name="Oh H.-M."/>
        </authorList>
    </citation>
    <scope>NUCLEOTIDE SEQUENCE</scope>
    <source>
        <strain evidence="1">DH6</strain>
    </source>
</reference>
<evidence type="ECO:0000313" key="1">
    <source>
        <dbReference type="EMBL" id="MBG9377839.1"/>
    </source>
</evidence>
<gene>
    <name evidence="1" type="ORF">I5907_16485</name>
</gene>
<comment type="caution">
    <text evidence="1">The sequence shown here is derived from an EMBL/GenBank/DDBJ whole genome shotgun (WGS) entry which is preliminary data.</text>
</comment>
<proteinExistence type="predicted"/>
<dbReference type="Proteomes" id="UP000628448">
    <property type="component" value="Unassembled WGS sequence"/>
</dbReference>
<keyword evidence="2" id="KW-1185">Reference proteome</keyword>